<feature type="compositionally biased region" description="Low complexity" evidence="1">
    <location>
        <begin position="21"/>
        <end position="43"/>
    </location>
</feature>
<evidence type="ECO:0000256" key="1">
    <source>
        <dbReference type="SAM" id="MobiDB-lite"/>
    </source>
</evidence>
<feature type="compositionally biased region" description="Basic residues" evidence="1">
    <location>
        <begin position="1"/>
        <end position="15"/>
    </location>
</feature>
<reference evidence="2" key="2">
    <citation type="submission" date="2018-03" db="EMBL/GenBank/DDBJ databases">
        <title>The Triticum urartu genome reveals the dynamic nature of wheat genome evolution.</title>
        <authorList>
            <person name="Ling H."/>
            <person name="Ma B."/>
            <person name="Shi X."/>
            <person name="Liu H."/>
            <person name="Dong L."/>
            <person name="Sun H."/>
            <person name="Cao Y."/>
            <person name="Gao Q."/>
            <person name="Zheng S."/>
            <person name="Li Y."/>
            <person name="Yu Y."/>
            <person name="Du H."/>
            <person name="Qi M."/>
            <person name="Li Y."/>
            <person name="Yu H."/>
            <person name="Cui Y."/>
            <person name="Wang N."/>
            <person name="Chen C."/>
            <person name="Wu H."/>
            <person name="Zhao Y."/>
            <person name="Zhang J."/>
            <person name="Li Y."/>
            <person name="Zhou W."/>
            <person name="Zhang B."/>
            <person name="Hu W."/>
            <person name="Eijk M."/>
            <person name="Tang J."/>
            <person name="Witsenboer H."/>
            <person name="Zhao S."/>
            <person name="Li Z."/>
            <person name="Zhang A."/>
            <person name="Wang D."/>
            <person name="Liang C."/>
        </authorList>
    </citation>
    <scope>NUCLEOTIDE SEQUENCE [LARGE SCALE GENOMIC DNA]</scope>
    <source>
        <strain evidence="2">cv. G1812</strain>
    </source>
</reference>
<accession>A0A8R7UUZ0</accession>
<feature type="region of interest" description="Disordered" evidence="1">
    <location>
        <begin position="1"/>
        <end position="44"/>
    </location>
</feature>
<reference evidence="2" key="3">
    <citation type="submission" date="2022-06" db="UniProtKB">
        <authorList>
            <consortium name="EnsemblPlants"/>
        </authorList>
    </citation>
    <scope>IDENTIFICATION</scope>
</reference>
<protein>
    <submittedName>
        <fullName evidence="2">Uncharacterized protein</fullName>
    </submittedName>
</protein>
<reference evidence="3" key="1">
    <citation type="journal article" date="2013" name="Nature">
        <title>Draft genome of the wheat A-genome progenitor Triticum urartu.</title>
        <authorList>
            <person name="Ling H.Q."/>
            <person name="Zhao S."/>
            <person name="Liu D."/>
            <person name="Wang J."/>
            <person name="Sun H."/>
            <person name="Zhang C."/>
            <person name="Fan H."/>
            <person name="Li D."/>
            <person name="Dong L."/>
            <person name="Tao Y."/>
            <person name="Gao C."/>
            <person name="Wu H."/>
            <person name="Li Y."/>
            <person name="Cui Y."/>
            <person name="Guo X."/>
            <person name="Zheng S."/>
            <person name="Wang B."/>
            <person name="Yu K."/>
            <person name="Liang Q."/>
            <person name="Yang W."/>
            <person name="Lou X."/>
            <person name="Chen J."/>
            <person name="Feng M."/>
            <person name="Jian J."/>
            <person name="Zhang X."/>
            <person name="Luo G."/>
            <person name="Jiang Y."/>
            <person name="Liu J."/>
            <person name="Wang Z."/>
            <person name="Sha Y."/>
            <person name="Zhang B."/>
            <person name="Wu H."/>
            <person name="Tang D."/>
            <person name="Shen Q."/>
            <person name="Xue P."/>
            <person name="Zou S."/>
            <person name="Wang X."/>
            <person name="Liu X."/>
            <person name="Wang F."/>
            <person name="Yang Y."/>
            <person name="An X."/>
            <person name="Dong Z."/>
            <person name="Zhang K."/>
            <person name="Zhang X."/>
            <person name="Luo M.C."/>
            <person name="Dvorak J."/>
            <person name="Tong Y."/>
            <person name="Wang J."/>
            <person name="Yang H."/>
            <person name="Li Z."/>
            <person name="Wang D."/>
            <person name="Zhang A."/>
            <person name="Wang J."/>
        </authorList>
    </citation>
    <scope>NUCLEOTIDE SEQUENCE</scope>
    <source>
        <strain evidence="3">cv. G1812</strain>
    </source>
</reference>
<name>A0A8R7UUZ0_TRIUA</name>
<evidence type="ECO:0000313" key="2">
    <source>
        <dbReference type="EnsemblPlants" id="TuG1812G0600003674.01.T01"/>
    </source>
</evidence>
<organism evidence="2 3">
    <name type="scientific">Triticum urartu</name>
    <name type="common">Red wild einkorn</name>
    <name type="synonym">Crithodium urartu</name>
    <dbReference type="NCBI Taxonomy" id="4572"/>
    <lineage>
        <taxon>Eukaryota</taxon>
        <taxon>Viridiplantae</taxon>
        <taxon>Streptophyta</taxon>
        <taxon>Embryophyta</taxon>
        <taxon>Tracheophyta</taxon>
        <taxon>Spermatophyta</taxon>
        <taxon>Magnoliopsida</taxon>
        <taxon>Liliopsida</taxon>
        <taxon>Poales</taxon>
        <taxon>Poaceae</taxon>
        <taxon>BOP clade</taxon>
        <taxon>Pooideae</taxon>
        <taxon>Triticodae</taxon>
        <taxon>Triticeae</taxon>
        <taxon>Triticinae</taxon>
        <taxon>Triticum</taxon>
    </lineage>
</organism>
<proteinExistence type="predicted"/>
<dbReference type="AlphaFoldDB" id="A0A8R7UUZ0"/>
<dbReference type="Proteomes" id="UP000015106">
    <property type="component" value="Chromosome 6"/>
</dbReference>
<evidence type="ECO:0000313" key="3">
    <source>
        <dbReference type="Proteomes" id="UP000015106"/>
    </source>
</evidence>
<dbReference type="EnsemblPlants" id="TuG1812G0600003674.01.T01">
    <property type="protein sequence ID" value="TuG1812G0600003674.01.T01"/>
    <property type="gene ID" value="TuG1812G0600003674.01"/>
</dbReference>
<sequence>HHRRGRPGGQRRSRRSPSPPRSSRLASSPASSWPPTASTASTPMGFFSGYRDFLYSAGRSDIHPWVLLHKNSVLCLQRELYAKEAPCKSRLKGGPC</sequence>
<keyword evidence="3" id="KW-1185">Reference proteome</keyword>
<dbReference type="Gramene" id="TuG1812G0600003674.01.T01">
    <property type="protein sequence ID" value="TuG1812G0600003674.01.T01"/>
    <property type="gene ID" value="TuG1812G0600003674.01"/>
</dbReference>